<keyword evidence="2" id="KW-1185">Reference proteome</keyword>
<dbReference type="GO" id="GO:0016787">
    <property type="term" value="F:hydrolase activity"/>
    <property type="evidence" value="ECO:0007669"/>
    <property type="project" value="UniProtKB-KW"/>
</dbReference>
<dbReference type="PANTHER" id="PTHR46649:SF4">
    <property type="entry name" value="HALOACID DEHALOGENASE-LIKE HYDROLASE (HAD) SUPERFAMILY PROTEIN"/>
    <property type="match status" value="1"/>
</dbReference>
<dbReference type="SFLD" id="SFLDS00003">
    <property type="entry name" value="Haloacid_Dehalogenase"/>
    <property type="match status" value="1"/>
</dbReference>
<organism evidence="1 2">
    <name type="scientific">Streptomyces benahoarensis</name>
    <dbReference type="NCBI Taxonomy" id="2595054"/>
    <lineage>
        <taxon>Bacteria</taxon>
        <taxon>Bacillati</taxon>
        <taxon>Actinomycetota</taxon>
        <taxon>Actinomycetes</taxon>
        <taxon>Kitasatosporales</taxon>
        <taxon>Streptomycetaceae</taxon>
        <taxon>Streptomyces</taxon>
    </lineage>
</organism>
<evidence type="ECO:0000313" key="1">
    <source>
        <dbReference type="EMBL" id="TSB17209.1"/>
    </source>
</evidence>
<dbReference type="SFLD" id="SFLDG01129">
    <property type="entry name" value="C1.5:_HAD__Beta-PGM__Phosphata"/>
    <property type="match status" value="1"/>
</dbReference>
<dbReference type="Proteomes" id="UP000320888">
    <property type="component" value="Unassembled WGS sequence"/>
</dbReference>
<dbReference type="NCBIfam" id="TIGR01549">
    <property type="entry name" value="HAD-SF-IA-v1"/>
    <property type="match status" value="1"/>
</dbReference>
<dbReference type="Gene3D" id="3.40.50.1000">
    <property type="entry name" value="HAD superfamily/HAD-like"/>
    <property type="match status" value="1"/>
</dbReference>
<reference evidence="1 2" key="1">
    <citation type="submission" date="2019-07" db="EMBL/GenBank/DDBJ databases">
        <title>Draft genome for Streptomyces benahoarensis MZ03-48.</title>
        <authorList>
            <person name="Gonzalez-Pimentel J.L."/>
        </authorList>
    </citation>
    <scope>NUCLEOTIDE SEQUENCE [LARGE SCALE GENOMIC DNA]</scope>
    <source>
        <strain evidence="1 2">MZ03-48</strain>
    </source>
</reference>
<dbReference type="RefSeq" id="WP_143944960.1">
    <property type="nucleotide sequence ID" value="NZ_VKLS01000921.1"/>
</dbReference>
<comment type="caution">
    <text evidence="1">The sequence shown here is derived from an EMBL/GenBank/DDBJ whole genome shotgun (WGS) entry which is preliminary data.</text>
</comment>
<name>A0A553XJP9_9ACTN</name>
<gene>
    <name evidence="1" type="ORF">FNZ23_30615</name>
</gene>
<protein>
    <submittedName>
        <fullName evidence="1">HAD family hydrolase</fullName>
    </submittedName>
</protein>
<dbReference type="Pfam" id="PF00702">
    <property type="entry name" value="Hydrolase"/>
    <property type="match status" value="1"/>
</dbReference>
<dbReference type="PRINTS" id="PR00413">
    <property type="entry name" value="HADHALOGNASE"/>
</dbReference>
<dbReference type="InterPro" id="IPR006439">
    <property type="entry name" value="HAD-SF_hydro_IA"/>
</dbReference>
<proteinExistence type="predicted"/>
<dbReference type="EMBL" id="VKLS01000921">
    <property type="protein sequence ID" value="TSB17209.1"/>
    <property type="molecule type" value="Genomic_DNA"/>
</dbReference>
<keyword evidence="1" id="KW-0378">Hydrolase</keyword>
<dbReference type="PANTHER" id="PTHR46649">
    <property type="match status" value="1"/>
</dbReference>
<dbReference type="OrthoDB" id="3362560at2"/>
<dbReference type="InterPro" id="IPR023214">
    <property type="entry name" value="HAD_sf"/>
</dbReference>
<sequence length="232" mass="25279">MTMLKGVLFDFSGTLLRIEPAESWLRGALAATGTVMDDGALRDTAAALERAGALPGGAVPEVVPPELAGIWAERNREPRHHREVYTALARRVPLPSPALPEALYARHMRPEAWRPYPDAVEVLAELRGRGLRLGLLSNIGWDLRPVLRAHGLAPYLDCTVLSFEHRMQKPDPRLFAGACRELGLPPGEVLMVGDDRRADGGATAVGCRYLPVAPLPVDQRPDELRAVLDLLG</sequence>
<dbReference type="InterPro" id="IPR036412">
    <property type="entry name" value="HAD-like_sf"/>
</dbReference>
<dbReference type="SUPFAM" id="SSF56784">
    <property type="entry name" value="HAD-like"/>
    <property type="match status" value="1"/>
</dbReference>
<accession>A0A553XJP9</accession>
<evidence type="ECO:0000313" key="2">
    <source>
        <dbReference type="Proteomes" id="UP000320888"/>
    </source>
</evidence>
<dbReference type="AlphaFoldDB" id="A0A553XJP9"/>